<sequence>MAIEGLNSDLTLTIDKTTDIVNNEVFAAVELPLQTKMSPSPSRLRINKSPRQKTIIVAIDKEEKTLMNK</sequence>
<accession>A0A7J6H8Y2</accession>
<evidence type="ECO:0000313" key="2">
    <source>
        <dbReference type="EMBL" id="KAF4391753.1"/>
    </source>
</evidence>
<proteinExistence type="predicted"/>
<comment type="caution">
    <text evidence="2">The sequence shown here is derived from an EMBL/GenBank/DDBJ whole genome shotgun (WGS) entry which is preliminary data.</text>
</comment>
<dbReference type="EMBL" id="JAATIP010000021">
    <property type="protein sequence ID" value="KAF4391753.1"/>
    <property type="molecule type" value="Genomic_DNA"/>
</dbReference>
<gene>
    <name evidence="2" type="ORF">F8388_017348</name>
</gene>
<name>A0A7J6H8Y2_CANSA</name>
<organism evidence="2 3">
    <name type="scientific">Cannabis sativa</name>
    <name type="common">Hemp</name>
    <name type="synonym">Marijuana</name>
    <dbReference type="NCBI Taxonomy" id="3483"/>
    <lineage>
        <taxon>Eukaryota</taxon>
        <taxon>Viridiplantae</taxon>
        <taxon>Streptophyta</taxon>
        <taxon>Embryophyta</taxon>
        <taxon>Tracheophyta</taxon>
        <taxon>Spermatophyta</taxon>
        <taxon>Magnoliopsida</taxon>
        <taxon>eudicotyledons</taxon>
        <taxon>Gunneridae</taxon>
        <taxon>Pentapetalae</taxon>
        <taxon>rosids</taxon>
        <taxon>fabids</taxon>
        <taxon>Rosales</taxon>
        <taxon>Cannabaceae</taxon>
        <taxon>Cannabis</taxon>
    </lineage>
</organism>
<reference evidence="2 3" key="1">
    <citation type="journal article" date="2020" name="bioRxiv">
        <title>Sequence and annotation of 42 cannabis genomes reveals extensive copy number variation in cannabinoid synthesis and pathogen resistance genes.</title>
        <authorList>
            <person name="Mckernan K.J."/>
            <person name="Helbert Y."/>
            <person name="Kane L.T."/>
            <person name="Ebling H."/>
            <person name="Zhang L."/>
            <person name="Liu B."/>
            <person name="Eaton Z."/>
            <person name="Mclaughlin S."/>
            <person name="Kingan S."/>
            <person name="Baybayan P."/>
            <person name="Concepcion G."/>
            <person name="Jordan M."/>
            <person name="Riva A."/>
            <person name="Barbazuk W."/>
            <person name="Harkins T."/>
        </authorList>
    </citation>
    <scope>NUCLEOTIDE SEQUENCE [LARGE SCALE GENOMIC DNA]</scope>
    <source>
        <strain evidence="3">cv. Jamaican Lion 4</strain>
        <tissue evidence="2">Leaf</tissue>
    </source>
</reference>
<dbReference type="AlphaFoldDB" id="A0A7J6H8Y2"/>
<evidence type="ECO:0000259" key="1">
    <source>
        <dbReference type="Pfam" id="PF14363"/>
    </source>
</evidence>
<dbReference type="Proteomes" id="UP000525078">
    <property type="component" value="Unassembled WGS sequence"/>
</dbReference>
<protein>
    <recommendedName>
        <fullName evidence="1">AAA-type ATPase N-terminal domain-containing protein</fullName>
    </recommendedName>
</protein>
<dbReference type="Pfam" id="PF14363">
    <property type="entry name" value="AAA_assoc"/>
    <property type="match status" value="1"/>
</dbReference>
<evidence type="ECO:0000313" key="3">
    <source>
        <dbReference type="Proteomes" id="UP000525078"/>
    </source>
</evidence>
<feature type="domain" description="AAA-type ATPase N-terminal" evidence="1">
    <location>
        <begin position="7"/>
        <end position="64"/>
    </location>
</feature>
<dbReference type="InterPro" id="IPR025753">
    <property type="entry name" value="AAA_N_dom"/>
</dbReference>